<dbReference type="AlphaFoldDB" id="A0AAV1A7F5"/>
<organism evidence="3 4">
    <name type="scientific">Vicia faba</name>
    <name type="common">Broad bean</name>
    <name type="synonym">Faba vulgaris</name>
    <dbReference type="NCBI Taxonomy" id="3906"/>
    <lineage>
        <taxon>Eukaryota</taxon>
        <taxon>Viridiplantae</taxon>
        <taxon>Streptophyta</taxon>
        <taxon>Embryophyta</taxon>
        <taxon>Tracheophyta</taxon>
        <taxon>Spermatophyta</taxon>
        <taxon>Magnoliopsida</taxon>
        <taxon>eudicotyledons</taxon>
        <taxon>Gunneridae</taxon>
        <taxon>Pentapetalae</taxon>
        <taxon>rosids</taxon>
        <taxon>fabids</taxon>
        <taxon>Fabales</taxon>
        <taxon>Fabaceae</taxon>
        <taxon>Papilionoideae</taxon>
        <taxon>50 kb inversion clade</taxon>
        <taxon>NPAAA clade</taxon>
        <taxon>Hologalegina</taxon>
        <taxon>IRL clade</taxon>
        <taxon>Fabeae</taxon>
        <taxon>Vicia</taxon>
    </lineage>
</organism>
<protein>
    <recommendedName>
        <fullName evidence="2">Arabidopsis retrotransposon Orf1 C-terminal domain-containing protein</fullName>
    </recommendedName>
</protein>
<dbReference type="Proteomes" id="UP001157006">
    <property type="component" value="Chromosome 3"/>
</dbReference>
<dbReference type="InterPro" id="IPR004312">
    <property type="entry name" value="ATHILA_Orf1_C"/>
</dbReference>
<sequence>MHDIFATQAPTYPRLTFEFLSSLIYNVSPNTASAVGGVKFRMFNVEYDYSTDGLAAMLGWPYGDGAVCEAPLDTDWAFETFWARITKQNATSFDGLLASHIHNPALRVFRFLLASTIFARENPNKVNAKELIIMQSCITDTKVNPVPFMIAHMHHVLRKGGPISFGGLITTIARAIGLDTELATLEPLPPRIANLKFLKDMRLCKTRREGGYFLMVGGAAVPSVVIPCTRRTDIRFERNWTYDLNAPAFIGPLPPYLPLNKGNNTDDEYDFRTEEPPRFSPPHTTPSTSNPHAGTSPSFHVTEDMWREHMAREAQRDTLLATLQQQATDNMAFMQASQQQNASSLRTIMESQLAFQREQHLNQTTYARHFQLMEATQGTLIGRTQELQAANAALTERIEQLVLDRESRRRSRSRRSDRTNQDGEGPSGPH</sequence>
<accession>A0AAV1A7F5</accession>
<name>A0AAV1A7F5_VICFA</name>
<feature type="domain" description="Arabidopsis retrotransposon Orf1 C-terminal" evidence="2">
    <location>
        <begin position="5"/>
        <end position="139"/>
    </location>
</feature>
<evidence type="ECO:0000259" key="2">
    <source>
        <dbReference type="Pfam" id="PF03078"/>
    </source>
</evidence>
<feature type="region of interest" description="Disordered" evidence="1">
    <location>
        <begin position="261"/>
        <end position="296"/>
    </location>
</feature>
<proteinExistence type="predicted"/>
<evidence type="ECO:0000313" key="3">
    <source>
        <dbReference type="EMBL" id="CAI8606575.1"/>
    </source>
</evidence>
<evidence type="ECO:0000313" key="4">
    <source>
        <dbReference type="Proteomes" id="UP001157006"/>
    </source>
</evidence>
<dbReference type="EMBL" id="OX451738">
    <property type="protein sequence ID" value="CAI8606575.1"/>
    <property type="molecule type" value="Genomic_DNA"/>
</dbReference>
<dbReference type="Pfam" id="PF03078">
    <property type="entry name" value="ATHILA"/>
    <property type="match status" value="1"/>
</dbReference>
<feature type="region of interest" description="Disordered" evidence="1">
    <location>
        <begin position="403"/>
        <end position="430"/>
    </location>
</feature>
<reference evidence="3 4" key="1">
    <citation type="submission" date="2023-01" db="EMBL/GenBank/DDBJ databases">
        <authorList>
            <person name="Kreplak J."/>
        </authorList>
    </citation>
    <scope>NUCLEOTIDE SEQUENCE [LARGE SCALE GENOMIC DNA]</scope>
</reference>
<evidence type="ECO:0000256" key="1">
    <source>
        <dbReference type="SAM" id="MobiDB-lite"/>
    </source>
</evidence>
<gene>
    <name evidence="3" type="ORF">VFH_III236680</name>
</gene>
<keyword evidence="4" id="KW-1185">Reference proteome</keyword>